<protein>
    <submittedName>
        <fullName evidence="1">Uncharacterized protein</fullName>
    </submittedName>
</protein>
<dbReference type="Proteomes" id="UP000694428">
    <property type="component" value="Unplaced"/>
</dbReference>
<organism evidence="1 2">
    <name type="scientific">Pavo cristatus</name>
    <name type="common">Indian peafowl</name>
    <name type="synonym">Blue peafowl</name>
    <dbReference type="NCBI Taxonomy" id="9049"/>
    <lineage>
        <taxon>Eukaryota</taxon>
        <taxon>Metazoa</taxon>
        <taxon>Chordata</taxon>
        <taxon>Craniata</taxon>
        <taxon>Vertebrata</taxon>
        <taxon>Euteleostomi</taxon>
        <taxon>Archelosauria</taxon>
        <taxon>Archosauria</taxon>
        <taxon>Dinosauria</taxon>
        <taxon>Saurischia</taxon>
        <taxon>Theropoda</taxon>
        <taxon>Coelurosauria</taxon>
        <taxon>Aves</taxon>
        <taxon>Neognathae</taxon>
        <taxon>Galloanserae</taxon>
        <taxon>Galliformes</taxon>
        <taxon>Phasianidae</taxon>
        <taxon>Phasianinae</taxon>
        <taxon>Pavo</taxon>
    </lineage>
</organism>
<name>A0A8C9FN01_PAVCR</name>
<sequence>NIETRMWCRTMLKALHNLPLLAFSFLQEKSSRLFAALLGEDCEISLEQLYELLQYAALGKRHSAAHVWGKPR</sequence>
<evidence type="ECO:0000313" key="2">
    <source>
        <dbReference type="Proteomes" id="UP000694428"/>
    </source>
</evidence>
<keyword evidence="2" id="KW-1185">Reference proteome</keyword>
<dbReference type="Ensembl" id="ENSPSTT00000019143.1">
    <property type="protein sequence ID" value="ENSPSTP00000018272.1"/>
    <property type="gene ID" value="ENSPSTG00000013107.1"/>
</dbReference>
<accession>A0A8C9FN01</accession>
<reference evidence="1" key="2">
    <citation type="submission" date="2025-09" db="UniProtKB">
        <authorList>
            <consortium name="Ensembl"/>
        </authorList>
    </citation>
    <scope>IDENTIFICATION</scope>
</reference>
<reference evidence="1" key="1">
    <citation type="submission" date="2025-08" db="UniProtKB">
        <authorList>
            <consortium name="Ensembl"/>
        </authorList>
    </citation>
    <scope>IDENTIFICATION</scope>
</reference>
<proteinExistence type="predicted"/>
<dbReference type="AlphaFoldDB" id="A0A8C9FN01"/>
<evidence type="ECO:0000313" key="1">
    <source>
        <dbReference type="Ensembl" id="ENSPSTP00000018272.1"/>
    </source>
</evidence>